<dbReference type="EMBL" id="BSPQ01000001">
    <property type="protein sequence ID" value="GLS89133.1"/>
    <property type="molecule type" value="Genomic_DNA"/>
</dbReference>
<keyword evidence="2 10" id="KW-0963">Cytoplasm</keyword>
<dbReference type="GO" id="GO:0016746">
    <property type="term" value="F:acyltransferase activity"/>
    <property type="evidence" value="ECO:0007669"/>
    <property type="project" value="UniProtKB-KW"/>
</dbReference>
<comment type="caution">
    <text evidence="11">The sequence shown here is derived from an EMBL/GenBank/DDBJ whole genome shotgun (WGS) entry which is preliminary data.</text>
</comment>
<evidence type="ECO:0000313" key="11">
    <source>
        <dbReference type="EMBL" id="GLS89133.1"/>
    </source>
</evidence>
<sequence>MRNYLIALDAMGGDFGPHISLLAAKKTLQKYPTLSLIIVGTREKIIPLLKQYDLLDHDRLSFVHAENVISMEDNPIYVLRHVSNSSMHTVLKMVADGDVDACVSAGNTGALMLLAKQALKTIPSVSRPALVSGLPNNCGGHTYLLDLGANLQCDSDTLFNFAVMGSVLCEKVEQVPKPTVALLNVGKENNKGSDIIKRSATLLGESNYINYVGFIEADELFSCKADVVVTDGFSGNVALKSYEGMGRVFLQQLDKAVNSSFYTKLLGKLLSPILKKQFKHLHPDMYNGASLIGLRGIVVKSHGSANEIAFSYAIEQAIKEIQWQIPNSISNRLEAVLSERDCLSHE</sequence>
<dbReference type="EC" id="2.3.1.274" evidence="8 10"/>
<keyword evidence="6 10" id="KW-0594">Phospholipid biosynthesis</keyword>
<dbReference type="InterPro" id="IPR012281">
    <property type="entry name" value="Phospholipid_synth_PlsX-like"/>
</dbReference>
<keyword evidence="12" id="KW-1185">Reference proteome</keyword>
<proteinExistence type="inferred from homology"/>
<comment type="similarity">
    <text evidence="10">Belongs to the PlsX family.</text>
</comment>
<comment type="subunit">
    <text evidence="9 10">Homodimer. Probably interacts with PlsY.</text>
</comment>
<comment type="catalytic activity">
    <reaction evidence="1 10">
        <text>a fatty acyl-[ACP] + phosphate = an acyl phosphate + holo-[ACP]</text>
        <dbReference type="Rhea" id="RHEA:42292"/>
        <dbReference type="Rhea" id="RHEA-COMP:9685"/>
        <dbReference type="Rhea" id="RHEA-COMP:14125"/>
        <dbReference type="ChEBI" id="CHEBI:43474"/>
        <dbReference type="ChEBI" id="CHEBI:59918"/>
        <dbReference type="ChEBI" id="CHEBI:64479"/>
        <dbReference type="ChEBI" id="CHEBI:138651"/>
        <dbReference type="EC" id="2.3.1.274"/>
    </reaction>
</comment>
<keyword evidence="3 10" id="KW-0444">Lipid biosynthesis</keyword>
<keyword evidence="7 10" id="KW-1208">Phospholipid metabolism</keyword>
<evidence type="ECO:0000256" key="3">
    <source>
        <dbReference type="ARBA" id="ARBA00022516"/>
    </source>
</evidence>
<evidence type="ECO:0000256" key="4">
    <source>
        <dbReference type="ARBA" id="ARBA00022679"/>
    </source>
</evidence>
<keyword evidence="5 10" id="KW-0443">Lipid metabolism</keyword>
<dbReference type="HAMAP" id="MF_00019">
    <property type="entry name" value="PlsX"/>
    <property type="match status" value="1"/>
</dbReference>
<dbReference type="Proteomes" id="UP001157353">
    <property type="component" value="Unassembled WGS sequence"/>
</dbReference>
<evidence type="ECO:0000256" key="8">
    <source>
        <dbReference type="ARBA" id="ARBA00024069"/>
    </source>
</evidence>
<comment type="subcellular location">
    <subcellularLocation>
        <location evidence="10">Cytoplasm</location>
    </subcellularLocation>
    <text evidence="10">Associated with the membrane possibly through PlsY.</text>
</comment>
<dbReference type="InterPro" id="IPR003664">
    <property type="entry name" value="FA_synthesis"/>
</dbReference>
<organism evidence="11 12">
    <name type="scientific">Psychromonas marina</name>
    <dbReference type="NCBI Taxonomy" id="88364"/>
    <lineage>
        <taxon>Bacteria</taxon>
        <taxon>Pseudomonadati</taxon>
        <taxon>Pseudomonadota</taxon>
        <taxon>Gammaproteobacteria</taxon>
        <taxon>Alteromonadales</taxon>
        <taxon>Psychromonadaceae</taxon>
        <taxon>Psychromonas</taxon>
    </lineage>
</organism>
<dbReference type="Gene3D" id="3.40.718.10">
    <property type="entry name" value="Isopropylmalate Dehydrogenase"/>
    <property type="match status" value="1"/>
</dbReference>
<evidence type="ECO:0000313" key="12">
    <source>
        <dbReference type="Proteomes" id="UP001157353"/>
    </source>
</evidence>
<protein>
    <recommendedName>
        <fullName evidence="8 10">Phosphate acyltransferase</fullName>
        <ecNumber evidence="8 10">2.3.1.274</ecNumber>
    </recommendedName>
    <alternativeName>
        <fullName evidence="10">Acyl-ACP phosphotransacylase</fullName>
    </alternativeName>
    <alternativeName>
        <fullName evidence="10">Acyl-[acyl-carrier-protein]--phosphate acyltransferase</fullName>
    </alternativeName>
    <alternativeName>
        <fullName evidence="10">Phosphate-acyl-ACP acyltransferase</fullName>
    </alternativeName>
</protein>
<evidence type="ECO:0000256" key="7">
    <source>
        <dbReference type="ARBA" id="ARBA00023264"/>
    </source>
</evidence>
<evidence type="ECO:0000256" key="10">
    <source>
        <dbReference type="HAMAP-Rule" id="MF_00019"/>
    </source>
</evidence>
<name>A0ABQ6DVI9_9GAMM</name>
<dbReference type="PANTHER" id="PTHR30100">
    <property type="entry name" value="FATTY ACID/PHOSPHOLIPID SYNTHESIS PROTEIN PLSX"/>
    <property type="match status" value="1"/>
</dbReference>
<comment type="pathway">
    <text evidence="10">Lipid metabolism; phospholipid metabolism.</text>
</comment>
<dbReference type="NCBIfam" id="TIGR00182">
    <property type="entry name" value="plsX"/>
    <property type="match status" value="1"/>
</dbReference>
<evidence type="ECO:0000256" key="5">
    <source>
        <dbReference type="ARBA" id="ARBA00023098"/>
    </source>
</evidence>
<comment type="function">
    <text evidence="10">Catalyzes the reversible formation of acyl-phosphate (acyl-PO(4)) from acyl-[acyl-carrier-protein] (acyl-ACP). This enzyme utilizes acyl-ACP as fatty acyl donor, but not acyl-CoA.</text>
</comment>
<evidence type="ECO:0000256" key="1">
    <source>
        <dbReference type="ARBA" id="ARBA00001232"/>
    </source>
</evidence>
<keyword evidence="11" id="KW-0012">Acyltransferase</keyword>
<reference evidence="12" key="1">
    <citation type="journal article" date="2019" name="Int. J. Syst. Evol. Microbiol.">
        <title>The Global Catalogue of Microorganisms (GCM) 10K type strain sequencing project: providing services to taxonomists for standard genome sequencing and annotation.</title>
        <authorList>
            <consortium name="The Broad Institute Genomics Platform"/>
            <consortium name="The Broad Institute Genome Sequencing Center for Infectious Disease"/>
            <person name="Wu L."/>
            <person name="Ma J."/>
        </authorList>
    </citation>
    <scope>NUCLEOTIDE SEQUENCE [LARGE SCALE GENOMIC DNA]</scope>
    <source>
        <strain evidence="12">NBRC 103166</strain>
    </source>
</reference>
<evidence type="ECO:0000256" key="2">
    <source>
        <dbReference type="ARBA" id="ARBA00022490"/>
    </source>
</evidence>
<accession>A0ABQ6DVI9</accession>
<dbReference type="PIRSF" id="PIRSF002465">
    <property type="entry name" value="Phsphlp_syn_PlsX"/>
    <property type="match status" value="1"/>
</dbReference>
<dbReference type="RefSeq" id="WP_284202249.1">
    <property type="nucleotide sequence ID" value="NZ_BSPQ01000001.1"/>
</dbReference>
<gene>
    <name evidence="10 11" type="primary">plsX</name>
    <name evidence="11" type="ORF">GCM10007916_02000</name>
</gene>
<evidence type="ECO:0000256" key="9">
    <source>
        <dbReference type="ARBA" id="ARBA00046608"/>
    </source>
</evidence>
<dbReference type="SUPFAM" id="SSF53659">
    <property type="entry name" value="Isocitrate/Isopropylmalate dehydrogenase-like"/>
    <property type="match status" value="1"/>
</dbReference>
<evidence type="ECO:0000256" key="6">
    <source>
        <dbReference type="ARBA" id="ARBA00023209"/>
    </source>
</evidence>
<dbReference type="PANTHER" id="PTHR30100:SF1">
    <property type="entry name" value="PHOSPHATE ACYLTRANSFERASE"/>
    <property type="match status" value="1"/>
</dbReference>
<dbReference type="Pfam" id="PF02504">
    <property type="entry name" value="FA_synthesis"/>
    <property type="match status" value="1"/>
</dbReference>
<keyword evidence="4 10" id="KW-0808">Transferase</keyword>